<reference evidence="4" key="1">
    <citation type="journal article" date="2014" name="Int. J. Syst. Evol. Microbiol.">
        <title>Complete genome sequence of Corynebacterium casei LMG S-19264T (=DSM 44701T), isolated from a smear-ripened cheese.</title>
        <authorList>
            <consortium name="US DOE Joint Genome Institute (JGI-PGF)"/>
            <person name="Walter F."/>
            <person name="Albersmeier A."/>
            <person name="Kalinowski J."/>
            <person name="Ruckert C."/>
        </authorList>
    </citation>
    <scope>NUCLEOTIDE SEQUENCE</scope>
    <source>
        <strain evidence="4">JCM 4790</strain>
    </source>
</reference>
<evidence type="ECO:0000256" key="2">
    <source>
        <dbReference type="RuleBase" id="RU003749"/>
    </source>
</evidence>
<dbReference type="GO" id="GO:0043856">
    <property type="term" value="F:anti-sigma factor antagonist activity"/>
    <property type="evidence" value="ECO:0007669"/>
    <property type="project" value="InterPro"/>
</dbReference>
<evidence type="ECO:0000313" key="4">
    <source>
        <dbReference type="EMBL" id="GGY20643.1"/>
    </source>
</evidence>
<protein>
    <recommendedName>
        <fullName evidence="2">Anti-sigma factor antagonist</fullName>
    </recommendedName>
</protein>
<name>A0A918P485_9ACTN</name>
<dbReference type="PANTHER" id="PTHR33495">
    <property type="entry name" value="ANTI-SIGMA FACTOR ANTAGONIST TM_1081-RELATED-RELATED"/>
    <property type="match status" value="1"/>
</dbReference>
<dbReference type="AlphaFoldDB" id="A0A918P485"/>
<dbReference type="InterPro" id="IPR036513">
    <property type="entry name" value="STAS_dom_sf"/>
</dbReference>
<evidence type="ECO:0000259" key="3">
    <source>
        <dbReference type="PROSITE" id="PS50801"/>
    </source>
</evidence>
<sequence length="121" mass="12833">MDDLYGADQPSELSVIRTVTDGITVLHVRGEIDLSTVARLRQALAVATAGPAPRLVVDLGGVGFMDSTGLNALLGAYRAVTGTWGWLRLAGMRPFIGKVIQVSGLGRHIECYPTLEQALSV</sequence>
<evidence type="ECO:0000313" key="5">
    <source>
        <dbReference type="Proteomes" id="UP000619244"/>
    </source>
</evidence>
<dbReference type="Pfam" id="PF01740">
    <property type="entry name" value="STAS"/>
    <property type="match status" value="1"/>
</dbReference>
<comment type="caution">
    <text evidence="4">The sequence shown here is derived from an EMBL/GenBank/DDBJ whole genome shotgun (WGS) entry which is preliminary data.</text>
</comment>
<dbReference type="PANTHER" id="PTHR33495:SF2">
    <property type="entry name" value="ANTI-SIGMA FACTOR ANTAGONIST TM_1081-RELATED"/>
    <property type="match status" value="1"/>
</dbReference>
<dbReference type="InterPro" id="IPR002645">
    <property type="entry name" value="STAS_dom"/>
</dbReference>
<feature type="domain" description="STAS" evidence="3">
    <location>
        <begin position="13"/>
        <end position="121"/>
    </location>
</feature>
<keyword evidence="5" id="KW-1185">Reference proteome</keyword>
<evidence type="ECO:0000256" key="1">
    <source>
        <dbReference type="ARBA" id="ARBA00009013"/>
    </source>
</evidence>
<dbReference type="InterPro" id="IPR003658">
    <property type="entry name" value="Anti-sigma_ant"/>
</dbReference>
<dbReference type="RefSeq" id="WP_190195460.1">
    <property type="nucleotide sequence ID" value="NZ_BMVU01000178.1"/>
</dbReference>
<organism evidence="4 5">
    <name type="scientific">Streptomyces minutiscleroticus</name>
    <dbReference type="NCBI Taxonomy" id="68238"/>
    <lineage>
        <taxon>Bacteria</taxon>
        <taxon>Bacillati</taxon>
        <taxon>Actinomycetota</taxon>
        <taxon>Actinomycetes</taxon>
        <taxon>Kitasatosporales</taxon>
        <taxon>Streptomycetaceae</taxon>
        <taxon>Streptomyces</taxon>
    </lineage>
</organism>
<dbReference type="EMBL" id="BMVU01000178">
    <property type="protein sequence ID" value="GGY20643.1"/>
    <property type="molecule type" value="Genomic_DNA"/>
</dbReference>
<dbReference type="Gene3D" id="3.30.750.24">
    <property type="entry name" value="STAS domain"/>
    <property type="match status" value="1"/>
</dbReference>
<dbReference type="Proteomes" id="UP000619244">
    <property type="component" value="Unassembled WGS sequence"/>
</dbReference>
<comment type="similarity">
    <text evidence="1 2">Belongs to the anti-sigma-factor antagonist family.</text>
</comment>
<dbReference type="NCBIfam" id="TIGR00377">
    <property type="entry name" value="ant_ant_sig"/>
    <property type="match status" value="1"/>
</dbReference>
<gene>
    <name evidence="4" type="ORF">GCM10010358_83480</name>
</gene>
<dbReference type="CDD" id="cd07043">
    <property type="entry name" value="STAS_anti-anti-sigma_factors"/>
    <property type="match status" value="1"/>
</dbReference>
<reference evidence="4" key="2">
    <citation type="submission" date="2020-09" db="EMBL/GenBank/DDBJ databases">
        <authorList>
            <person name="Sun Q."/>
            <person name="Ohkuma M."/>
        </authorList>
    </citation>
    <scope>NUCLEOTIDE SEQUENCE</scope>
    <source>
        <strain evidence="4">JCM 4790</strain>
    </source>
</reference>
<dbReference type="PROSITE" id="PS50801">
    <property type="entry name" value="STAS"/>
    <property type="match status" value="1"/>
</dbReference>
<accession>A0A918P485</accession>
<proteinExistence type="inferred from homology"/>
<dbReference type="SUPFAM" id="SSF52091">
    <property type="entry name" value="SpoIIaa-like"/>
    <property type="match status" value="1"/>
</dbReference>